<protein>
    <submittedName>
        <fullName evidence="2">Uncharacterized protein</fullName>
    </submittedName>
</protein>
<reference evidence="3" key="1">
    <citation type="journal article" date="2019" name="Int. J. Syst. Evol. Microbiol.">
        <title>The Global Catalogue of Microorganisms (GCM) 10K type strain sequencing project: providing services to taxonomists for standard genome sequencing and annotation.</title>
        <authorList>
            <consortium name="The Broad Institute Genomics Platform"/>
            <consortium name="The Broad Institute Genome Sequencing Center for Infectious Disease"/>
            <person name="Wu L."/>
            <person name="Ma J."/>
        </authorList>
    </citation>
    <scope>NUCLEOTIDE SEQUENCE [LARGE SCALE GENOMIC DNA]</scope>
    <source>
        <strain evidence="3">KCTC 12708</strain>
    </source>
</reference>
<comment type="caution">
    <text evidence="2">The sequence shown here is derived from an EMBL/GenBank/DDBJ whole genome shotgun (WGS) entry which is preliminary data.</text>
</comment>
<dbReference type="RefSeq" id="WP_027886002.1">
    <property type="nucleotide sequence ID" value="NZ_BMWY01000001.1"/>
</dbReference>
<gene>
    <name evidence="2" type="ORF">GCM10008088_03870</name>
</gene>
<evidence type="ECO:0000313" key="2">
    <source>
        <dbReference type="EMBL" id="GGZ45805.1"/>
    </source>
</evidence>
<feature type="chain" id="PRO_5046416462" evidence="1">
    <location>
        <begin position="19"/>
        <end position="139"/>
    </location>
</feature>
<dbReference type="Proteomes" id="UP000615593">
    <property type="component" value="Unassembled WGS sequence"/>
</dbReference>
<dbReference type="EMBL" id="BMWY01000001">
    <property type="protein sequence ID" value="GGZ45805.1"/>
    <property type="molecule type" value="Genomic_DNA"/>
</dbReference>
<organism evidence="2 3">
    <name type="scientific">Mesonia mobilis</name>
    <dbReference type="NCBI Taxonomy" id="369791"/>
    <lineage>
        <taxon>Bacteria</taxon>
        <taxon>Pseudomonadati</taxon>
        <taxon>Bacteroidota</taxon>
        <taxon>Flavobacteriia</taxon>
        <taxon>Flavobacteriales</taxon>
        <taxon>Flavobacteriaceae</taxon>
        <taxon>Mesonia</taxon>
    </lineage>
</organism>
<keyword evidence="1" id="KW-0732">Signal</keyword>
<dbReference type="GeneID" id="94368032"/>
<feature type="signal peptide" evidence="1">
    <location>
        <begin position="1"/>
        <end position="18"/>
    </location>
</feature>
<evidence type="ECO:0000256" key="1">
    <source>
        <dbReference type="SAM" id="SignalP"/>
    </source>
</evidence>
<evidence type="ECO:0000313" key="3">
    <source>
        <dbReference type="Proteomes" id="UP000615593"/>
    </source>
</evidence>
<name>A0ABQ3BMD0_9FLAO</name>
<accession>A0ABQ3BMD0</accession>
<sequence length="139" mass="14732">MHKILPTLLFIFSISVVAQIGIGTTEPEAELDVKSQNAGILFPRIALTQNDLAAPVIDPNTGTSSVINTTLIYNTSTTTGTTAVSPGIYSWFFGYWIKVSTSTPTNADWYNLNSSTSPNSLANNIFTNGQVGIGTGANT</sequence>
<keyword evidence="3" id="KW-1185">Reference proteome</keyword>
<proteinExistence type="predicted"/>